<evidence type="ECO:0000313" key="2">
    <source>
        <dbReference type="EMBL" id="KPJ64684.1"/>
    </source>
</evidence>
<dbReference type="AlphaFoldDB" id="A0A0S7XS06"/>
<reference evidence="2 3" key="1">
    <citation type="journal article" date="2015" name="Microbiome">
        <title>Genomic resolution of linkages in carbon, nitrogen, and sulfur cycling among widespread estuary sediment bacteria.</title>
        <authorList>
            <person name="Baker B.J."/>
            <person name="Lazar C.S."/>
            <person name="Teske A.P."/>
            <person name="Dick G.J."/>
        </authorList>
    </citation>
    <scope>NUCLEOTIDE SEQUENCE [LARGE SCALE GENOMIC DNA]</scope>
    <source>
        <strain evidence="2">DG_54_3</strain>
    </source>
</reference>
<dbReference type="EMBL" id="LIZX01000168">
    <property type="protein sequence ID" value="KPJ64684.1"/>
    <property type="molecule type" value="Genomic_DNA"/>
</dbReference>
<proteinExistence type="predicted"/>
<organism evidence="2 3">
    <name type="scientific">candidate division WOR-1 bacterium DG_54_3</name>
    <dbReference type="NCBI Taxonomy" id="1703775"/>
    <lineage>
        <taxon>Bacteria</taxon>
        <taxon>Bacillati</taxon>
        <taxon>Saganbacteria</taxon>
    </lineage>
</organism>
<accession>A0A0S7XS06</accession>
<feature type="domain" description="Beta-lactamase-related" evidence="1">
    <location>
        <begin position="20"/>
        <end position="180"/>
    </location>
</feature>
<dbReference type="Proteomes" id="UP000051861">
    <property type="component" value="Unassembled WGS sequence"/>
</dbReference>
<protein>
    <submittedName>
        <fullName evidence="2">Penicillin-binding protein</fullName>
    </submittedName>
</protein>
<evidence type="ECO:0000259" key="1">
    <source>
        <dbReference type="Pfam" id="PF00144"/>
    </source>
</evidence>
<dbReference type="SUPFAM" id="SSF56601">
    <property type="entry name" value="beta-lactamase/transpeptidase-like"/>
    <property type="match status" value="1"/>
</dbReference>
<dbReference type="Gene3D" id="3.40.710.10">
    <property type="entry name" value="DD-peptidase/beta-lactamase superfamily"/>
    <property type="match status" value="1"/>
</dbReference>
<gene>
    <name evidence="2" type="ORF">AMJ44_12340</name>
</gene>
<dbReference type="PANTHER" id="PTHR46825:SF15">
    <property type="entry name" value="BETA-LACTAMASE-RELATED DOMAIN-CONTAINING PROTEIN"/>
    <property type="match status" value="1"/>
</dbReference>
<evidence type="ECO:0000313" key="3">
    <source>
        <dbReference type="Proteomes" id="UP000051861"/>
    </source>
</evidence>
<sequence length="180" mass="20648">MAQDKEVAKKLQGFDAYMMKILKDWNAPGVGVGIVAGDKLVFAKGYGYRDYEKKLSFTPTTLCQIASNTKLFTAVAAGLLVDEGKLTWDKPVRDSVPSIQFYNDQLNNTVTLRDMLAHRTGITRHDTIWFKSDFTRLELYERIKYLEPREPIRQTFLYNNLMYAAAGYLIELQSGKTWED</sequence>
<dbReference type="InterPro" id="IPR001466">
    <property type="entry name" value="Beta-lactam-related"/>
</dbReference>
<dbReference type="PANTHER" id="PTHR46825">
    <property type="entry name" value="D-ALANYL-D-ALANINE-CARBOXYPEPTIDASE/ENDOPEPTIDASE AMPH"/>
    <property type="match status" value="1"/>
</dbReference>
<comment type="caution">
    <text evidence="2">The sequence shown here is derived from an EMBL/GenBank/DDBJ whole genome shotgun (WGS) entry which is preliminary data.</text>
</comment>
<dbReference type="Pfam" id="PF00144">
    <property type="entry name" value="Beta-lactamase"/>
    <property type="match status" value="1"/>
</dbReference>
<dbReference type="InterPro" id="IPR050491">
    <property type="entry name" value="AmpC-like"/>
</dbReference>
<name>A0A0S7XS06_UNCSA</name>
<dbReference type="InterPro" id="IPR012338">
    <property type="entry name" value="Beta-lactam/transpept-like"/>
</dbReference>
<feature type="non-terminal residue" evidence="2">
    <location>
        <position position="180"/>
    </location>
</feature>